<evidence type="ECO:0000313" key="7">
    <source>
        <dbReference type="EMBL" id="SFU93937.1"/>
    </source>
</evidence>
<evidence type="ECO:0000313" key="8">
    <source>
        <dbReference type="Proteomes" id="UP000198693"/>
    </source>
</evidence>
<keyword evidence="3 4" id="KW-0408">Iron</keyword>
<dbReference type="STRING" id="463301.SAMN04487955_1168"/>
<dbReference type="Gene3D" id="1.10.760.10">
    <property type="entry name" value="Cytochrome c-like domain"/>
    <property type="match status" value="1"/>
</dbReference>
<dbReference type="Proteomes" id="UP000198693">
    <property type="component" value="Unassembled WGS sequence"/>
</dbReference>
<dbReference type="GO" id="GO:0004130">
    <property type="term" value="F:cytochrome-c peroxidase activity"/>
    <property type="evidence" value="ECO:0007669"/>
    <property type="project" value="TreeGrafter"/>
</dbReference>
<name>A0A1I7K933_9GAMM</name>
<dbReference type="PROSITE" id="PS51007">
    <property type="entry name" value="CYTC"/>
    <property type="match status" value="1"/>
</dbReference>
<organism evidence="7 8">
    <name type="scientific">Halomonas korlensis</name>
    <dbReference type="NCBI Taxonomy" id="463301"/>
    <lineage>
        <taxon>Bacteria</taxon>
        <taxon>Pseudomonadati</taxon>
        <taxon>Pseudomonadota</taxon>
        <taxon>Gammaproteobacteria</taxon>
        <taxon>Oceanospirillales</taxon>
        <taxon>Halomonadaceae</taxon>
        <taxon>Halomonas</taxon>
    </lineage>
</organism>
<dbReference type="GO" id="GO:0046872">
    <property type="term" value="F:metal ion binding"/>
    <property type="evidence" value="ECO:0007669"/>
    <property type="project" value="UniProtKB-KW"/>
</dbReference>
<protein>
    <submittedName>
        <fullName evidence="7">Cytochrome c</fullName>
    </submittedName>
</protein>
<evidence type="ECO:0000256" key="4">
    <source>
        <dbReference type="PROSITE-ProRule" id="PRU00433"/>
    </source>
</evidence>
<dbReference type="Pfam" id="PF13442">
    <property type="entry name" value="Cytochrome_CBB3"/>
    <property type="match status" value="1"/>
</dbReference>
<dbReference type="InterPro" id="IPR009056">
    <property type="entry name" value="Cyt_c-like_dom"/>
</dbReference>
<dbReference type="GO" id="GO:0020037">
    <property type="term" value="F:heme binding"/>
    <property type="evidence" value="ECO:0007669"/>
    <property type="project" value="InterPro"/>
</dbReference>
<keyword evidence="2 4" id="KW-0479">Metal-binding</keyword>
<dbReference type="PANTHER" id="PTHR30600">
    <property type="entry name" value="CYTOCHROME C PEROXIDASE-RELATED"/>
    <property type="match status" value="1"/>
</dbReference>
<evidence type="ECO:0000256" key="5">
    <source>
        <dbReference type="SAM" id="MobiDB-lite"/>
    </source>
</evidence>
<evidence type="ECO:0000256" key="3">
    <source>
        <dbReference type="ARBA" id="ARBA00023004"/>
    </source>
</evidence>
<dbReference type="InterPro" id="IPR036909">
    <property type="entry name" value="Cyt_c-like_dom_sf"/>
</dbReference>
<evidence type="ECO:0000256" key="2">
    <source>
        <dbReference type="ARBA" id="ARBA00022723"/>
    </source>
</evidence>
<evidence type="ECO:0000256" key="1">
    <source>
        <dbReference type="ARBA" id="ARBA00022617"/>
    </source>
</evidence>
<sequence>MKQRIVIAGTVVTLAVAGLAIAWLGGFLPSLSGADPERHRSPTGEVPATEQRPGDPIAGYQALVNEPYVSCGMPYEAWRRLAPETDPGDLLPGREGRNAELPYFLTAHVNADGVEIVSNNCLVCHAARLGDEVVVGLSDTFADFTVDARSVVNQAGRYVRGPAQTAAWQHWADRIEGIAPYIRIGTIGMNPATNLSWALMTHRDPETMAWSDTPLLEPPSERPVPLRTPPWWWMGKKNAMFYTTIGRGDHSRYMLFASLLCADTVEELREIGVYAPDIRAYIESLAPPAFPGETDEALATEGRAVFEANCASCHGTYGESPRYPNLVISLDQIETDPLYATTMTDGSLDRFYEWVDRSPYGGTVRAAPAAGYIAPPLDGIWAVAPYLHNGSVPSLAALLDSRSRPRYWRHAETREYDAEAMGWRHEVLEAGKDAADDPAERVHIYDTTLPGYDNGGHYFGDALSEEERRAVIEYLKSL</sequence>
<dbReference type="SUPFAM" id="SSF46626">
    <property type="entry name" value="Cytochrome c"/>
    <property type="match status" value="1"/>
</dbReference>
<accession>A0A1I7K933</accession>
<dbReference type="GO" id="GO:0009055">
    <property type="term" value="F:electron transfer activity"/>
    <property type="evidence" value="ECO:0007669"/>
    <property type="project" value="InterPro"/>
</dbReference>
<dbReference type="RefSeq" id="WP_089797247.1">
    <property type="nucleotide sequence ID" value="NZ_FPBP01000016.1"/>
</dbReference>
<dbReference type="Pfam" id="PF21419">
    <property type="entry name" value="RoxA-like_Cyt-c"/>
    <property type="match status" value="1"/>
</dbReference>
<feature type="domain" description="Cytochrome c" evidence="6">
    <location>
        <begin position="297"/>
        <end position="478"/>
    </location>
</feature>
<dbReference type="InterPro" id="IPR051395">
    <property type="entry name" value="Cytochrome_c_Peroxidase/MauG"/>
</dbReference>
<feature type="region of interest" description="Disordered" evidence="5">
    <location>
        <begin position="34"/>
        <end position="55"/>
    </location>
</feature>
<gene>
    <name evidence="7" type="ORF">SAMN04487955_1168</name>
</gene>
<dbReference type="OrthoDB" id="417271at2"/>
<keyword evidence="1 4" id="KW-0349">Heme</keyword>
<proteinExistence type="predicted"/>
<dbReference type="PANTHER" id="PTHR30600:SF9">
    <property type="entry name" value="BLR7738 PROTEIN"/>
    <property type="match status" value="1"/>
</dbReference>
<dbReference type="AlphaFoldDB" id="A0A1I7K933"/>
<dbReference type="EMBL" id="FPBP01000016">
    <property type="protein sequence ID" value="SFU93937.1"/>
    <property type="molecule type" value="Genomic_DNA"/>
</dbReference>
<keyword evidence="8" id="KW-1185">Reference proteome</keyword>
<evidence type="ECO:0000259" key="6">
    <source>
        <dbReference type="PROSITE" id="PS51007"/>
    </source>
</evidence>
<reference evidence="8" key="1">
    <citation type="submission" date="2016-10" db="EMBL/GenBank/DDBJ databases">
        <authorList>
            <person name="Varghese N."/>
            <person name="Submissions S."/>
        </authorList>
    </citation>
    <scope>NUCLEOTIDE SEQUENCE [LARGE SCALE GENOMIC DNA]</scope>
    <source>
        <strain evidence="8">CGMCC 1.6981</strain>
    </source>
</reference>